<reference evidence="1" key="1">
    <citation type="submission" date="2020-05" db="EMBL/GenBank/DDBJ databases">
        <title>Large-scale comparative analyses of tick genomes elucidate their genetic diversity and vector capacities.</title>
        <authorList>
            <person name="Jia N."/>
            <person name="Wang J."/>
            <person name="Shi W."/>
            <person name="Du L."/>
            <person name="Sun Y."/>
            <person name="Zhan W."/>
            <person name="Jiang J."/>
            <person name="Wang Q."/>
            <person name="Zhang B."/>
            <person name="Ji P."/>
            <person name="Sakyi L.B."/>
            <person name="Cui X."/>
            <person name="Yuan T."/>
            <person name="Jiang B."/>
            <person name="Yang W."/>
            <person name="Lam T.T.-Y."/>
            <person name="Chang Q."/>
            <person name="Ding S."/>
            <person name="Wang X."/>
            <person name="Zhu J."/>
            <person name="Ruan X."/>
            <person name="Zhao L."/>
            <person name="Wei J."/>
            <person name="Que T."/>
            <person name="Du C."/>
            <person name="Cheng J."/>
            <person name="Dai P."/>
            <person name="Han X."/>
            <person name="Huang E."/>
            <person name="Gao Y."/>
            <person name="Liu J."/>
            <person name="Shao H."/>
            <person name="Ye R."/>
            <person name="Li L."/>
            <person name="Wei W."/>
            <person name="Wang X."/>
            <person name="Wang C."/>
            <person name="Yang T."/>
            <person name="Huo Q."/>
            <person name="Li W."/>
            <person name="Guo W."/>
            <person name="Chen H."/>
            <person name="Zhou L."/>
            <person name="Ni X."/>
            <person name="Tian J."/>
            <person name="Zhou Y."/>
            <person name="Sheng Y."/>
            <person name="Liu T."/>
            <person name="Pan Y."/>
            <person name="Xia L."/>
            <person name="Li J."/>
            <person name="Zhao F."/>
            <person name="Cao W."/>
        </authorList>
    </citation>
    <scope>NUCLEOTIDE SEQUENCE</scope>
    <source>
        <strain evidence="1">Hyas-2018</strain>
    </source>
</reference>
<sequence>MATETGSSTPIASSSGLSAATSPTIFAPSDEIQEYIGEEVAEDEAKAGMSCPQRKREQFKAKQEQGRLDSFGRPERPSSRSDPPRPLSSAEQRIAAAIRQHYYPEGGWGWVVCVCVCLVNALSWGMQLNYGVMHAAAGPAVRRGARIRST</sequence>
<proteinExistence type="predicted"/>
<name>A0ACB7S473_HYAAI</name>
<evidence type="ECO:0000313" key="2">
    <source>
        <dbReference type="Proteomes" id="UP000821845"/>
    </source>
</evidence>
<protein>
    <submittedName>
        <fullName evidence="1">Uncharacterized protein</fullName>
    </submittedName>
</protein>
<comment type="caution">
    <text evidence="1">The sequence shown here is derived from an EMBL/GenBank/DDBJ whole genome shotgun (WGS) entry which is preliminary data.</text>
</comment>
<dbReference type="Proteomes" id="UP000821845">
    <property type="component" value="Chromosome 6"/>
</dbReference>
<keyword evidence="2" id="KW-1185">Reference proteome</keyword>
<dbReference type="EMBL" id="CM023486">
    <property type="protein sequence ID" value="KAH6927579.1"/>
    <property type="molecule type" value="Genomic_DNA"/>
</dbReference>
<accession>A0ACB7S473</accession>
<evidence type="ECO:0000313" key="1">
    <source>
        <dbReference type="EMBL" id="KAH6927579.1"/>
    </source>
</evidence>
<gene>
    <name evidence="1" type="ORF">HPB50_005696</name>
</gene>
<organism evidence="1 2">
    <name type="scientific">Hyalomma asiaticum</name>
    <name type="common">Tick</name>
    <dbReference type="NCBI Taxonomy" id="266040"/>
    <lineage>
        <taxon>Eukaryota</taxon>
        <taxon>Metazoa</taxon>
        <taxon>Ecdysozoa</taxon>
        <taxon>Arthropoda</taxon>
        <taxon>Chelicerata</taxon>
        <taxon>Arachnida</taxon>
        <taxon>Acari</taxon>
        <taxon>Parasitiformes</taxon>
        <taxon>Ixodida</taxon>
        <taxon>Ixodoidea</taxon>
        <taxon>Ixodidae</taxon>
        <taxon>Hyalomminae</taxon>
        <taxon>Hyalomma</taxon>
    </lineage>
</organism>